<protein>
    <recommendedName>
        <fullName evidence="4">Single domain-containing protein</fullName>
    </recommendedName>
</protein>
<dbReference type="EnsemblMetazoa" id="AFAF006906-RA">
    <property type="protein sequence ID" value="AFAF006906-PA"/>
    <property type="gene ID" value="AFAF006906"/>
</dbReference>
<keyword evidence="1" id="KW-0732">Signal</keyword>
<proteinExistence type="predicted"/>
<dbReference type="EMBL" id="AXCN02001168">
    <property type="status" value="NOT_ANNOTATED_CDS"/>
    <property type="molecule type" value="Genomic_DNA"/>
</dbReference>
<evidence type="ECO:0000313" key="2">
    <source>
        <dbReference type="EnsemblMetazoa" id="AFAF006906-PA"/>
    </source>
</evidence>
<reference evidence="2" key="2">
    <citation type="submission" date="2020-05" db="UniProtKB">
        <authorList>
            <consortium name="EnsemblMetazoa"/>
        </authorList>
    </citation>
    <scope>IDENTIFICATION</scope>
    <source>
        <strain evidence="2">FAR1</strain>
    </source>
</reference>
<sequence>MQTVVWKVLLLTLLVTCCVVRAEGDIPQVDQKPALIPKTEKEQIKFKKTDEYEPGSACELDGFVGVCVTMDECEVVGPKSKNDGCLSNTKDHFVCCPTDKLRVDSTTAAIEN</sequence>
<feature type="chain" id="PRO_5008132626" description="Single domain-containing protein" evidence="1">
    <location>
        <begin position="23"/>
        <end position="112"/>
    </location>
</feature>
<accession>A0A182QBK8</accession>
<reference evidence="3" key="1">
    <citation type="submission" date="2014-01" db="EMBL/GenBank/DDBJ databases">
        <title>The Genome Sequence of Anopheles farauti FAR1 (V2).</title>
        <authorList>
            <consortium name="The Broad Institute Genomics Platform"/>
            <person name="Neafsey D.E."/>
            <person name="Besansky N."/>
            <person name="Howell P."/>
            <person name="Walton C."/>
            <person name="Young S.K."/>
            <person name="Zeng Q."/>
            <person name="Gargeya S."/>
            <person name="Fitzgerald M."/>
            <person name="Haas B."/>
            <person name="Abouelleil A."/>
            <person name="Allen A.W."/>
            <person name="Alvarado L."/>
            <person name="Arachchi H.M."/>
            <person name="Berlin A.M."/>
            <person name="Chapman S.B."/>
            <person name="Gainer-Dewar J."/>
            <person name="Goldberg J."/>
            <person name="Griggs A."/>
            <person name="Gujja S."/>
            <person name="Hansen M."/>
            <person name="Howarth C."/>
            <person name="Imamovic A."/>
            <person name="Ireland A."/>
            <person name="Larimer J."/>
            <person name="McCowan C."/>
            <person name="Murphy C."/>
            <person name="Pearson M."/>
            <person name="Poon T.W."/>
            <person name="Priest M."/>
            <person name="Roberts A."/>
            <person name="Saif S."/>
            <person name="Shea T."/>
            <person name="Sisk P."/>
            <person name="Sykes S."/>
            <person name="Wortman J."/>
            <person name="Nusbaum C."/>
            <person name="Birren B."/>
        </authorList>
    </citation>
    <scope>NUCLEOTIDE SEQUENCE [LARGE SCALE GENOMIC DNA]</scope>
    <source>
        <strain evidence="3">FAR1</strain>
    </source>
</reference>
<dbReference type="AlphaFoldDB" id="A0A182QBK8"/>
<keyword evidence="3" id="KW-1185">Reference proteome</keyword>
<organism evidence="2 3">
    <name type="scientific">Anopheles farauti</name>
    <dbReference type="NCBI Taxonomy" id="69004"/>
    <lineage>
        <taxon>Eukaryota</taxon>
        <taxon>Metazoa</taxon>
        <taxon>Ecdysozoa</taxon>
        <taxon>Arthropoda</taxon>
        <taxon>Hexapoda</taxon>
        <taxon>Insecta</taxon>
        <taxon>Pterygota</taxon>
        <taxon>Neoptera</taxon>
        <taxon>Endopterygota</taxon>
        <taxon>Diptera</taxon>
        <taxon>Nematocera</taxon>
        <taxon>Culicoidea</taxon>
        <taxon>Culicidae</taxon>
        <taxon>Anophelinae</taxon>
        <taxon>Anopheles</taxon>
    </lineage>
</organism>
<evidence type="ECO:0008006" key="4">
    <source>
        <dbReference type="Google" id="ProtNLM"/>
    </source>
</evidence>
<dbReference type="VEuPathDB" id="VectorBase:AFAF006906"/>
<dbReference type="Proteomes" id="UP000075886">
    <property type="component" value="Unassembled WGS sequence"/>
</dbReference>
<name>A0A182QBK8_9DIPT</name>
<feature type="signal peptide" evidence="1">
    <location>
        <begin position="1"/>
        <end position="22"/>
    </location>
</feature>
<evidence type="ECO:0000256" key="1">
    <source>
        <dbReference type="SAM" id="SignalP"/>
    </source>
</evidence>
<evidence type="ECO:0000313" key="3">
    <source>
        <dbReference type="Proteomes" id="UP000075886"/>
    </source>
</evidence>